<evidence type="ECO:0000256" key="2">
    <source>
        <dbReference type="ARBA" id="ARBA00022481"/>
    </source>
</evidence>
<dbReference type="PRINTS" id="PR00885">
    <property type="entry name" value="BCTERIALGSPH"/>
</dbReference>
<keyword evidence="4 6" id="KW-1133">Transmembrane helix</keyword>
<dbReference type="GO" id="GO:0016020">
    <property type="term" value="C:membrane"/>
    <property type="evidence" value="ECO:0007669"/>
    <property type="project" value="UniProtKB-SubCell"/>
</dbReference>
<keyword evidence="3 6" id="KW-0812">Transmembrane</keyword>
<evidence type="ECO:0000256" key="5">
    <source>
        <dbReference type="ARBA" id="ARBA00023136"/>
    </source>
</evidence>
<evidence type="ECO:0000256" key="6">
    <source>
        <dbReference type="SAM" id="Phobius"/>
    </source>
</evidence>
<dbReference type="AlphaFoldDB" id="A0A520LNT9"/>
<comment type="subcellular location">
    <subcellularLocation>
        <location evidence="1">Membrane</location>
        <topology evidence="1">Single-pass membrane protein</topology>
    </subcellularLocation>
</comment>
<protein>
    <submittedName>
        <fullName evidence="7">Type II secretion system protein</fullName>
    </submittedName>
</protein>
<dbReference type="SUPFAM" id="SSF54523">
    <property type="entry name" value="Pili subunits"/>
    <property type="match status" value="1"/>
</dbReference>
<dbReference type="Gene3D" id="3.55.40.10">
    <property type="entry name" value="minor pseudopilin epsh domain"/>
    <property type="match status" value="1"/>
</dbReference>
<dbReference type="InterPro" id="IPR002416">
    <property type="entry name" value="T2SS_protein-GspH"/>
</dbReference>
<gene>
    <name evidence="7" type="ORF">EVB02_00705</name>
</gene>
<sequence length="196" mass="22728">MNGYLRVRNQRGFTLIELLVVSAIVVILFTSVIYSVSQSSERRYVSESERLMIWINLVFEHAMLEGAVYGIMSDFNAETREAKALTPVIYYRNQWLKTEIPSRFLLDHKGYISFGKDNEELAGRLIADEVLLEDVQSISLEESDTEKESSPFILLFPDGYLEPQEMMTLSFLETDTKFTFRWNAEESNIQKTRIVD</sequence>
<dbReference type="InterPro" id="IPR012902">
    <property type="entry name" value="N_methyl_site"/>
</dbReference>
<evidence type="ECO:0000256" key="4">
    <source>
        <dbReference type="ARBA" id="ARBA00022989"/>
    </source>
</evidence>
<dbReference type="Proteomes" id="UP000318148">
    <property type="component" value="Unassembled WGS sequence"/>
</dbReference>
<keyword evidence="2" id="KW-0488">Methylation</keyword>
<dbReference type="EMBL" id="SHBO01000005">
    <property type="protein sequence ID" value="RZO08238.1"/>
    <property type="molecule type" value="Genomic_DNA"/>
</dbReference>
<evidence type="ECO:0000313" key="8">
    <source>
        <dbReference type="Proteomes" id="UP000318148"/>
    </source>
</evidence>
<dbReference type="GO" id="GO:0015627">
    <property type="term" value="C:type II protein secretion system complex"/>
    <property type="evidence" value="ECO:0007669"/>
    <property type="project" value="InterPro"/>
</dbReference>
<evidence type="ECO:0000256" key="3">
    <source>
        <dbReference type="ARBA" id="ARBA00022692"/>
    </source>
</evidence>
<evidence type="ECO:0000313" key="7">
    <source>
        <dbReference type="EMBL" id="RZO08238.1"/>
    </source>
</evidence>
<comment type="caution">
    <text evidence="7">The sequence shown here is derived from an EMBL/GenBank/DDBJ whole genome shotgun (WGS) entry which is preliminary data.</text>
</comment>
<dbReference type="InterPro" id="IPR045584">
    <property type="entry name" value="Pilin-like"/>
</dbReference>
<feature type="transmembrane region" description="Helical" evidence="6">
    <location>
        <begin position="12"/>
        <end position="33"/>
    </location>
</feature>
<dbReference type="GO" id="GO:0015628">
    <property type="term" value="P:protein secretion by the type II secretion system"/>
    <property type="evidence" value="ECO:0007669"/>
    <property type="project" value="InterPro"/>
</dbReference>
<organism evidence="7 8">
    <name type="scientific">SAR92 clade bacterium</name>
    <dbReference type="NCBI Taxonomy" id="2315479"/>
    <lineage>
        <taxon>Bacteria</taxon>
        <taxon>Pseudomonadati</taxon>
        <taxon>Pseudomonadota</taxon>
        <taxon>Gammaproteobacteria</taxon>
        <taxon>Cellvibrionales</taxon>
        <taxon>Porticoccaceae</taxon>
        <taxon>SAR92 clade</taxon>
    </lineage>
</organism>
<keyword evidence="5 6" id="KW-0472">Membrane</keyword>
<dbReference type="NCBIfam" id="TIGR02532">
    <property type="entry name" value="IV_pilin_GFxxxE"/>
    <property type="match status" value="1"/>
</dbReference>
<accession>A0A520LNT9</accession>
<dbReference type="Pfam" id="PF07963">
    <property type="entry name" value="N_methyl"/>
    <property type="match status" value="1"/>
</dbReference>
<proteinExistence type="predicted"/>
<dbReference type="PROSITE" id="PS00409">
    <property type="entry name" value="PROKAR_NTER_METHYL"/>
    <property type="match status" value="1"/>
</dbReference>
<name>A0A520LNT9_9GAMM</name>
<evidence type="ECO:0000256" key="1">
    <source>
        <dbReference type="ARBA" id="ARBA00004167"/>
    </source>
</evidence>
<reference evidence="7 8" key="1">
    <citation type="submission" date="2019-02" db="EMBL/GenBank/DDBJ databases">
        <title>Prokaryotic population dynamics and viral predation in marine succession experiment using metagenomics: the confinement effect.</title>
        <authorList>
            <person name="Haro-Moreno J.M."/>
            <person name="Rodriguez-Valera F."/>
            <person name="Lopez-Perez M."/>
        </authorList>
    </citation>
    <scope>NUCLEOTIDE SEQUENCE [LARGE SCALE GENOMIC DNA]</scope>
    <source>
        <strain evidence="7">MED-G169</strain>
    </source>
</reference>